<protein>
    <submittedName>
        <fullName evidence="2">Uncharacterized protein</fullName>
    </submittedName>
</protein>
<evidence type="ECO:0000313" key="3">
    <source>
        <dbReference type="Proteomes" id="UP000186004"/>
    </source>
</evidence>
<keyword evidence="1" id="KW-0472">Membrane</keyword>
<evidence type="ECO:0000313" key="2">
    <source>
        <dbReference type="EMBL" id="SIS03915.1"/>
    </source>
</evidence>
<gene>
    <name evidence="2" type="ORF">SAMN05444858_1498</name>
</gene>
<organism evidence="2 3">
    <name type="scientific">Micromonospora avicenniae</name>
    <dbReference type="NCBI Taxonomy" id="1198245"/>
    <lineage>
        <taxon>Bacteria</taxon>
        <taxon>Bacillati</taxon>
        <taxon>Actinomycetota</taxon>
        <taxon>Actinomycetes</taxon>
        <taxon>Micromonosporales</taxon>
        <taxon>Micromonosporaceae</taxon>
        <taxon>Micromonospora</taxon>
    </lineage>
</organism>
<name>A0A1N7FUM9_9ACTN</name>
<evidence type="ECO:0000256" key="1">
    <source>
        <dbReference type="SAM" id="Phobius"/>
    </source>
</evidence>
<dbReference type="EMBL" id="FTNF01000049">
    <property type="protein sequence ID" value="SIS03915.1"/>
    <property type="molecule type" value="Genomic_DNA"/>
</dbReference>
<proteinExistence type="predicted"/>
<feature type="transmembrane region" description="Helical" evidence="1">
    <location>
        <begin position="6"/>
        <end position="24"/>
    </location>
</feature>
<accession>A0A1N7FUM9</accession>
<reference evidence="2 3" key="1">
    <citation type="submission" date="2017-01" db="EMBL/GenBank/DDBJ databases">
        <authorList>
            <person name="Mah S.A."/>
            <person name="Swanson W.J."/>
            <person name="Moy G.W."/>
            <person name="Vacquier V.D."/>
        </authorList>
    </citation>
    <scope>NUCLEOTIDE SEQUENCE [LARGE SCALE GENOMIC DNA]</scope>
    <source>
        <strain evidence="2 3">DSM 45758</strain>
    </source>
</reference>
<dbReference type="AlphaFoldDB" id="A0A1N7FUM9"/>
<dbReference type="Proteomes" id="UP000186004">
    <property type="component" value="Unassembled WGS sequence"/>
</dbReference>
<keyword evidence="1" id="KW-1133">Transmembrane helix</keyword>
<keyword evidence="3" id="KW-1185">Reference proteome</keyword>
<keyword evidence="1" id="KW-0812">Transmembrane</keyword>
<sequence length="251" mass="28858">MVSIFSVIQLTGVVLLLSGFVRLWRILRLRRRGSRATGMVVEHVPAQGPWILFQDQQGNPQYFTPDLTSSWKRASGAPAGTQVEIVYLPEDPEKVRLLIDTLPINTNKALDDRAWRYVYFKAARLQGYTRRKEDRLRLELRDRGLHTAGTVVIRKPSIPRKSDNSERFPIAYYPRIQFKDQRGGTVTFVYQWAHMGLEPRRLPAVGEQVPVIYLPESPHVARMPGIARTLVDLALRFSVGLLLLLFIRWLD</sequence>
<feature type="transmembrane region" description="Helical" evidence="1">
    <location>
        <begin position="233"/>
        <end position="250"/>
    </location>
</feature>